<feature type="signal peptide" evidence="2">
    <location>
        <begin position="1"/>
        <end position="23"/>
    </location>
</feature>
<keyword evidence="2" id="KW-0732">Signal</keyword>
<reference evidence="4" key="1">
    <citation type="submission" date="2019-12" db="EMBL/GenBank/DDBJ databases">
        <title>Complete genome of Terracaulis silvestris 0127_4.</title>
        <authorList>
            <person name="Vieira S."/>
            <person name="Riedel T."/>
            <person name="Sproer C."/>
            <person name="Pascual J."/>
            <person name="Boedeker C."/>
            <person name="Overmann J."/>
        </authorList>
    </citation>
    <scope>NUCLEOTIDE SEQUENCE [LARGE SCALE GENOMIC DNA]</scope>
    <source>
        <strain evidence="4">0127_4</strain>
    </source>
</reference>
<dbReference type="AlphaFoldDB" id="A0A6I6MK74"/>
<feature type="chain" id="PRO_5026240550" evidence="2">
    <location>
        <begin position="24"/>
        <end position="195"/>
    </location>
</feature>
<dbReference type="RefSeq" id="WP_158766539.1">
    <property type="nucleotide sequence ID" value="NZ_CP047045.1"/>
</dbReference>
<dbReference type="EMBL" id="CP047045">
    <property type="protein sequence ID" value="QGZ95695.1"/>
    <property type="molecule type" value="Genomic_DNA"/>
</dbReference>
<accession>A0A6I6MK74</accession>
<keyword evidence="4" id="KW-1185">Reference proteome</keyword>
<proteinExistence type="predicted"/>
<evidence type="ECO:0000313" key="4">
    <source>
        <dbReference type="Proteomes" id="UP000431269"/>
    </source>
</evidence>
<protein>
    <submittedName>
        <fullName evidence="3">Uncharacterized protein</fullName>
    </submittedName>
</protein>
<evidence type="ECO:0000313" key="3">
    <source>
        <dbReference type="EMBL" id="QGZ95695.1"/>
    </source>
</evidence>
<dbReference type="KEGG" id="tsv:DSM104635_02546"/>
<dbReference type="Proteomes" id="UP000431269">
    <property type="component" value="Chromosome"/>
</dbReference>
<feature type="region of interest" description="Disordered" evidence="1">
    <location>
        <begin position="144"/>
        <end position="195"/>
    </location>
</feature>
<name>A0A6I6MK74_9CAUL</name>
<sequence>MKNKLFAAALAALTLASAGVASAQDYRRGDRGDYRGDYRHRAEITIRKDGRTFDFDRGDRMFYRLLDRPFHFRPGMTYAYTDRCNRQGCVAFVFDGRSRRPVDRIFAPHLQMRGWAVRETRGFDGRYNRFGRYDRDDRRWNNDDERNYRDGRDGRGGDRDWNDDDRDGRDGRGDRDNDRDGRRDGSGLRGGPSGS</sequence>
<gene>
    <name evidence="3" type="ORF">DSM104635_02546</name>
</gene>
<organism evidence="3 4">
    <name type="scientific">Terricaulis silvestris</name>
    <dbReference type="NCBI Taxonomy" id="2686094"/>
    <lineage>
        <taxon>Bacteria</taxon>
        <taxon>Pseudomonadati</taxon>
        <taxon>Pseudomonadota</taxon>
        <taxon>Alphaproteobacteria</taxon>
        <taxon>Caulobacterales</taxon>
        <taxon>Caulobacteraceae</taxon>
        <taxon>Terricaulis</taxon>
    </lineage>
</organism>
<evidence type="ECO:0000256" key="2">
    <source>
        <dbReference type="SAM" id="SignalP"/>
    </source>
</evidence>
<feature type="compositionally biased region" description="Basic and acidic residues" evidence="1">
    <location>
        <begin position="144"/>
        <end position="186"/>
    </location>
</feature>
<evidence type="ECO:0000256" key="1">
    <source>
        <dbReference type="SAM" id="MobiDB-lite"/>
    </source>
</evidence>